<evidence type="ECO:0000313" key="9">
    <source>
        <dbReference type="Proteomes" id="UP001501594"/>
    </source>
</evidence>
<evidence type="ECO:0000256" key="4">
    <source>
        <dbReference type="ARBA" id="ARBA00022989"/>
    </source>
</evidence>
<comment type="caution">
    <text evidence="8">The sequence shown here is derived from an EMBL/GenBank/DDBJ whole genome shotgun (WGS) entry which is preliminary data.</text>
</comment>
<feature type="domain" description="Major facilitator superfamily (MFS) profile" evidence="7">
    <location>
        <begin position="13"/>
        <end position="425"/>
    </location>
</feature>
<feature type="transmembrane region" description="Helical" evidence="6">
    <location>
        <begin position="402"/>
        <end position="423"/>
    </location>
</feature>
<dbReference type="PANTHER" id="PTHR43124:SF5">
    <property type="entry name" value="PURINE RIBONUCLEOSIDE EFFLUX PUMP NEPI"/>
    <property type="match status" value="1"/>
</dbReference>
<feature type="transmembrane region" description="Helical" evidence="6">
    <location>
        <begin position="137"/>
        <end position="157"/>
    </location>
</feature>
<dbReference type="Pfam" id="PF07690">
    <property type="entry name" value="MFS_1"/>
    <property type="match status" value="1"/>
</dbReference>
<keyword evidence="5 6" id="KW-0472">Membrane</keyword>
<evidence type="ECO:0000256" key="5">
    <source>
        <dbReference type="ARBA" id="ARBA00023136"/>
    </source>
</evidence>
<feature type="transmembrane region" description="Helical" evidence="6">
    <location>
        <begin position="51"/>
        <end position="67"/>
    </location>
</feature>
<dbReference type="SUPFAM" id="SSF103473">
    <property type="entry name" value="MFS general substrate transporter"/>
    <property type="match status" value="1"/>
</dbReference>
<accession>A0ABP8E2Q3</accession>
<dbReference type="InterPro" id="IPR011701">
    <property type="entry name" value="MFS"/>
</dbReference>
<dbReference type="RefSeq" id="WP_344795806.1">
    <property type="nucleotide sequence ID" value="NZ_BAABAU010000001.1"/>
</dbReference>
<sequence length="445" mass="45404">MTTNTALRFPWAGLIALAVASFLSISGEMLPTGLLPEMGGDLGVSESSVGLLVSVFAFTVVFTSPVLTQLTSRFPRHRLLVGLIVVLAVGAVGTALAPTYGLMVAARILGGLAHGVFWAITGAYAAHLVPPDQVGRALAVSSSGGTLAFVLGVPLGTALGQAVGWRVAFGILAVLMVAGAALVWRLLPDVGSGAADAEEFRLQASQAMTGATPLGPGALATGSISIVRNGGTTRELLDASVLGVVLSCIVTGVFMVGHYSLYTYIAPFLERSSGLSSSSLSVALFAYGIAGAVGLLLVGLALGRRPAVAIPVLMALVALTVVGLLVFEGSAVPSFVVFVVLGVTFGALPPLLQVRLLQLAPARIRDISNSFYTSSFNAGIGGGALIGGFVLSGAGLGALPRLYIVIAVVVLAVFVVSDRVLVVRDRRRKAARRAARAARAARGPR</sequence>
<keyword evidence="9" id="KW-1185">Reference proteome</keyword>
<feature type="transmembrane region" description="Helical" evidence="6">
    <location>
        <begin position="308"/>
        <end position="327"/>
    </location>
</feature>
<proteinExistence type="predicted"/>
<gene>
    <name evidence="8" type="ORF">GCM10022256_21320</name>
</gene>
<dbReference type="InterPro" id="IPR036259">
    <property type="entry name" value="MFS_trans_sf"/>
</dbReference>
<evidence type="ECO:0000259" key="7">
    <source>
        <dbReference type="PROSITE" id="PS50850"/>
    </source>
</evidence>
<evidence type="ECO:0000256" key="6">
    <source>
        <dbReference type="SAM" id="Phobius"/>
    </source>
</evidence>
<feature type="transmembrane region" description="Helical" evidence="6">
    <location>
        <begin position="333"/>
        <end position="354"/>
    </location>
</feature>
<reference evidence="9" key="1">
    <citation type="journal article" date="2019" name="Int. J. Syst. Evol. Microbiol.">
        <title>The Global Catalogue of Microorganisms (GCM) 10K type strain sequencing project: providing services to taxonomists for standard genome sequencing and annotation.</title>
        <authorList>
            <consortium name="The Broad Institute Genomics Platform"/>
            <consortium name="The Broad Institute Genome Sequencing Center for Infectious Disease"/>
            <person name="Wu L."/>
            <person name="Ma J."/>
        </authorList>
    </citation>
    <scope>NUCLEOTIDE SEQUENCE [LARGE SCALE GENOMIC DNA]</scope>
    <source>
        <strain evidence="9">JCM 17442</strain>
    </source>
</reference>
<feature type="transmembrane region" description="Helical" evidence="6">
    <location>
        <begin position="375"/>
        <end position="396"/>
    </location>
</feature>
<keyword evidence="4 6" id="KW-1133">Transmembrane helix</keyword>
<protein>
    <submittedName>
        <fullName evidence="8">MFS transporter</fullName>
    </submittedName>
</protein>
<dbReference type="Proteomes" id="UP001501594">
    <property type="component" value="Unassembled WGS sequence"/>
</dbReference>
<feature type="transmembrane region" description="Helical" evidence="6">
    <location>
        <begin position="104"/>
        <end position="125"/>
    </location>
</feature>
<keyword evidence="3 6" id="KW-0812">Transmembrane</keyword>
<organism evidence="8 9">
    <name type="scientific">Frondihabitans peucedani</name>
    <dbReference type="NCBI Taxonomy" id="598626"/>
    <lineage>
        <taxon>Bacteria</taxon>
        <taxon>Bacillati</taxon>
        <taxon>Actinomycetota</taxon>
        <taxon>Actinomycetes</taxon>
        <taxon>Micrococcales</taxon>
        <taxon>Microbacteriaceae</taxon>
        <taxon>Frondihabitans</taxon>
    </lineage>
</organism>
<dbReference type="InterPro" id="IPR020846">
    <property type="entry name" value="MFS_dom"/>
</dbReference>
<dbReference type="PANTHER" id="PTHR43124">
    <property type="entry name" value="PURINE EFFLUX PUMP PBUE"/>
    <property type="match status" value="1"/>
</dbReference>
<dbReference type="Gene3D" id="1.20.1250.20">
    <property type="entry name" value="MFS general substrate transporter like domains"/>
    <property type="match status" value="1"/>
</dbReference>
<feature type="transmembrane region" description="Helical" evidence="6">
    <location>
        <begin position="163"/>
        <end position="184"/>
    </location>
</feature>
<evidence type="ECO:0000256" key="2">
    <source>
        <dbReference type="ARBA" id="ARBA00022475"/>
    </source>
</evidence>
<dbReference type="InterPro" id="IPR050189">
    <property type="entry name" value="MFS_Efflux_Transporters"/>
</dbReference>
<feature type="transmembrane region" description="Helical" evidence="6">
    <location>
        <begin position="280"/>
        <end position="301"/>
    </location>
</feature>
<name>A0ABP8E2Q3_9MICO</name>
<dbReference type="CDD" id="cd17324">
    <property type="entry name" value="MFS_NepI_like"/>
    <property type="match status" value="1"/>
</dbReference>
<keyword evidence="2" id="KW-1003">Cell membrane</keyword>
<evidence type="ECO:0000256" key="3">
    <source>
        <dbReference type="ARBA" id="ARBA00022692"/>
    </source>
</evidence>
<evidence type="ECO:0000313" key="8">
    <source>
        <dbReference type="EMBL" id="GAA4266520.1"/>
    </source>
</evidence>
<feature type="transmembrane region" description="Helical" evidence="6">
    <location>
        <begin position="236"/>
        <end position="260"/>
    </location>
</feature>
<dbReference type="PROSITE" id="PS50850">
    <property type="entry name" value="MFS"/>
    <property type="match status" value="1"/>
</dbReference>
<dbReference type="EMBL" id="BAABAU010000001">
    <property type="protein sequence ID" value="GAA4266520.1"/>
    <property type="molecule type" value="Genomic_DNA"/>
</dbReference>
<feature type="transmembrane region" description="Helical" evidence="6">
    <location>
        <begin position="79"/>
        <end position="98"/>
    </location>
</feature>
<comment type="subcellular location">
    <subcellularLocation>
        <location evidence="1">Cell membrane</location>
        <topology evidence="1">Multi-pass membrane protein</topology>
    </subcellularLocation>
</comment>
<evidence type="ECO:0000256" key="1">
    <source>
        <dbReference type="ARBA" id="ARBA00004651"/>
    </source>
</evidence>